<dbReference type="AlphaFoldDB" id="A0AAD7TT06"/>
<feature type="compositionally biased region" description="Low complexity" evidence="1">
    <location>
        <begin position="273"/>
        <end position="289"/>
    </location>
</feature>
<feature type="compositionally biased region" description="Low complexity" evidence="1">
    <location>
        <begin position="773"/>
        <end position="803"/>
    </location>
</feature>
<name>A0AAD7TT06_9APHY</name>
<feature type="region of interest" description="Disordered" evidence="1">
    <location>
        <begin position="1"/>
        <end position="427"/>
    </location>
</feature>
<reference evidence="2" key="1">
    <citation type="submission" date="2022-11" db="EMBL/GenBank/DDBJ databases">
        <title>Genome Sequence of Cubamyces cubensis.</title>
        <authorList>
            <person name="Buettner E."/>
        </authorList>
    </citation>
    <scope>NUCLEOTIDE SEQUENCE</scope>
    <source>
        <strain evidence="2">MPL-01</strain>
    </source>
</reference>
<feature type="compositionally biased region" description="Low complexity" evidence="1">
    <location>
        <begin position="708"/>
        <end position="735"/>
    </location>
</feature>
<feature type="compositionally biased region" description="Pro residues" evidence="1">
    <location>
        <begin position="202"/>
        <end position="217"/>
    </location>
</feature>
<feature type="compositionally biased region" description="Polar residues" evidence="1">
    <location>
        <begin position="76"/>
        <end position="85"/>
    </location>
</feature>
<feature type="compositionally biased region" description="Basic and acidic residues" evidence="1">
    <location>
        <begin position="104"/>
        <end position="121"/>
    </location>
</feature>
<evidence type="ECO:0000313" key="2">
    <source>
        <dbReference type="EMBL" id="KAJ8481530.1"/>
    </source>
</evidence>
<feature type="compositionally biased region" description="Basic residues" evidence="1">
    <location>
        <begin position="184"/>
        <end position="193"/>
    </location>
</feature>
<evidence type="ECO:0000313" key="3">
    <source>
        <dbReference type="Proteomes" id="UP001215151"/>
    </source>
</evidence>
<evidence type="ECO:0000256" key="1">
    <source>
        <dbReference type="SAM" id="MobiDB-lite"/>
    </source>
</evidence>
<dbReference type="EMBL" id="JAPEVG010000134">
    <property type="protein sequence ID" value="KAJ8481530.1"/>
    <property type="molecule type" value="Genomic_DNA"/>
</dbReference>
<feature type="compositionally biased region" description="Low complexity" evidence="1">
    <location>
        <begin position="614"/>
        <end position="625"/>
    </location>
</feature>
<feature type="compositionally biased region" description="Pro residues" evidence="1">
    <location>
        <begin position="233"/>
        <end position="252"/>
    </location>
</feature>
<sequence length="1016" mass="109555">MFTDLLFGQTRFHPGTPGSDADGIPQSSWQPSAPAFHPSASYQASQLSNAPVLRQPVGFGTSPPSVPTYHAPPPETSTSAQQYLPGQNPPSEEPASKSRKKSTKSKETSKSSSRKGKEIEKTPSSSHTVAAQSYPSPAAPPIQKTAFRVRSYSNDPTAVGSPYTIQDGPYGAAYRAELPDRPKPTKISKKKSRSTVTETQAAPPPAQAQSHPPPPQGHPTAPHHYPSHAMQQPPHPQSHPQHPPYQYPPQPQPGQDMQPRSSYYRYDYEKIRQSAPTRQAQAQAQAPPQSSAPPSYPPQHHYTHPAPPPPHGEHHSSSSRSSKRKDTHAYPHEYQYPPPTDYHYREPSPPPPPPGDYYGSPPPQPPPAYPPSYPASYPASYTPTPSHSPEKEKRHKSKSRSHRQDHALPAPPPQGYPPAPHIPDAPPPAIRVCRILTLLIEDKRDPSGESLLAEVRVPLKPAEPGDEGFWADAQEVSEELQKGPSRIDGAAKVYTLRGKYKQYFLRISADGEPICQPANLKVTPDRTVEIYIEDNLPPGGKAIDTRSSPPRLQRELLTPMTDSMASPSPAPGPSPPKRSSLFSVDLTSPTEDKFDNSAYMASAALEARRKRPRSSSMQSVQSVQSAFSDDYTMQTQRDGSPSPSSPPEETSSGPQSRTHSETPPAPQSQDSASTQPMSRPRDIPAPAIQQTQARTDPSSQPPEPSAPSPATATSAFPTVQSASTPARSLSSSFLPGPSPPKKAKLLVPQSDTRTEKSVSPGPSQAVAYPWSNSRTPSFSDSSAPSISKGTKTGLSASSSSSNPFAQYQSSFSLSGRSMDMASRSVSTPGSGISIPSLSTVSIAPTATMTPPTTLAPSATSLAPSLSGAATSALDNTVGMWIKGIISKEPQWDTFVKNRSRVLKMSEQLKQYEYVQRVIDRYEGTTTPADLEGAGGVKISKAQVMRAFNLPLSWGEECTETLVMTTLYGPGGTRCEDARVCAMLEETPPITTGMQAKKYLTLLREVHGQWTIAHPDG</sequence>
<feature type="compositionally biased region" description="Pro residues" evidence="1">
    <location>
        <begin position="409"/>
        <end position="427"/>
    </location>
</feature>
<keyword evidence="3" id="KW-1185">Reference proteome</keyword>
<feature type="compositionally biased region" description="Low complexity" evidence="1">
    <location>
        <begin position="218"/>
        <end position="232"/>
    </location>
</feature>
<feature type="compositionally biased region" description="Low complexity" evidence="1">
    <location>
        <begin position="374"/>
        <end position="387"/>
    </location>
</feature>
<organism evidence="2 3">
    <name type="scientific">Trametes cubensis</name>
    <dbReference type="NCBI Taxonomy" id="1111947"/>
    <lineage>
        <taxon>Eukaryota</taxon>
        <taxon>Fungi</taxon>
        <taxon>Dikarya</taxon>
        <taxon>Basidiomycota</taxon>
        <taxon>Agaricomycotina</taxon>
        <taxon>Agaricomycetes</taxon>
        <taxon>Polyporales</taxon>
        <taxon>Polyporaceae</taxon>
        <taxon>Trametes</taxon>
    </lineage>
</organism>
<gene>
    <name evidence="2" type="ORF">ONZ51_g5936</name>
</gene>
<feature type="compositionally biased region" description="Polar residues" evidence="1">
    <location>
        <begin position="40"/>
        <end position="49"/>
    </location>
</feature>
<comment type="caution">
    <text evidence="2">The sequence shown here is derived from an EMBL/GenBank/DDBJ whole genome shotgun (WGS) entry which is preliminary data.</text>
</comment>
<dbReference type="Proteomes" id="UP001215151">
    <property type="component" value="Unassembled WGS sequence"/>
</dbReference>
<feature type="compositionally biased region" description="Polar residues" evidence="1">
    <location>
        <begin position="667"/>
        <end position="677"/>
    </location>
</feature>
<protein>
    <submittedName>
        <fullName evidence="2">Uncharacterized protein</fullName>
    </submittedName>
</protein>
<feature type="compositionally biased region" description="Pro residues" evidence="1">
    <location>
        <begin position="347"/>
        <end position="373"/>
    </location>
</feature>
<accession>A0AAD7TT06</accession>
<feature type="compositionally biased region" description="Low complexity" evidence="1">
    <location>
        <begin position="639"/>
        <end position="656"/>
    </location>
</feature>
<feature type="compositionally biased region" description="Basic residues" evidence="1">
    <location>
        <begin position="393"/>
        <end position="403"/>
    </location>
</feature>
<feature type="region of interest" description="Disordered" evidence="1">
    <location>
        <begin position="534"/>
        <end position="803"/>
    </location>
</feature>
<feature type="compositionally biased region" description="Pro residues" evidence="1">
    <location>
        <begin position="64"/>
        <end position="75"/>
    </location>
</feature>
<proteinExistence type="predicted"/>